<proteinExistence type="predicted"/>
<dbReference type="CTD" id="20202309"/>
<dbReference type="InterPro" id="IPR002469">
    <property type="entry name" value="Peptidase_S9B_N"/>
</dbReference>
<dbReference type="PANTHER" id="PTHR11731:SF200">
    <property type="entry name" value="DIPEPTIDYL PEPTIDASE 10, ISOFORM B"/>
    <property type="match status" value="1"/>
</dbReference>
<dbReference type="InterPro" id="IPR050278">
    <property type="entry name" value="Serine_Prot_S9B/DPPIV"/>
</dbReference>
<keyword evidence="4" id="KW-1133">Transmembrane helix</keyword>
<dbReference type="GeneID" id="20202309"/>
<dbReference type="EMBL" id="AMQM01002951">
    <property type="status" value="NOT_ANNOTATED_CDS"/>
    <property type="molecule type" value="Genomic_DNA"/>
</dbReference>
<keyword evidence="8" id="KW-1185">Reference proteome</keyword>
<dbReference type="Gene3D" id="2.140.10.30">
    <property type="entry name" value="Dipeptidylpeptidase IV, N-terminal domain"/>
    <property type="match status" value="1"/>
</dbReference>
<evidence type="ECO:0000313" key="6">
    <source>
        <dbReference type="EMBL" id="ESO09360.1"/>
    </source>
</evidence>
<keyword evidence="3" id="KW-0325">Glycoprotein</keyword>
<keyword evidence="1" id="KW-0031">Aminopeptidase</keyword>
<feature type="domain" description="Dipeptidylpeptidase IV N-terminal" evidence="5">
    <location>
        <begin position="221"/>
        <end position="519"/>
    </location>
</feature>
<evidence type="ECO:0000256" key="3">
    <source>
        <dbReference type="ARBA" id="ARBA00023180"/>
    </source>
</evidence>
<evidence type="ECO:0000313" key="8">
    <source>
        <dbReference type="Proteomes" id="UP000015101"/>
    </source>
</evidence>
<reference evidence="6 8" key="2">
    <citation type="journal article" date="2013" name="Nature">
        <title>Insights into bilaterian evolution from three spiralian genomes.</title>
        <authorList>
            <person name="Simakov O."/>
            <person name="Marletaz F."/>
            <person name="Cho S.J."/>
            <person name="Edsinger-Gonzales E."/>
            <person name="Havlak P."/>
            <person name="Hellsten U."/>
            <person name="Kuo D.H."/>
            <person name="Larsson T."/>
            <person name="Lv J."/>
            <person name="Arendt D."/>
            <person name="Savage R."/>
            <person name="Osoegawa K."/>
            <person name="de Jong P."/>
            <person name="Grimwood J."/>
            <person name="Chapman J.A."/>
            <person name="Shapiro H."/>
            <person name="Aerts A."/>
            <person name="Otillar R.P."/>
            <person name="Terry A.Y."/>
            <person name="Boore J.L."/>
            <person name="Grigoriev I.V."/>
            <person name="Lindberg D.R."/>
            <person name="Seaver E.C."/>
            <person name="Weisblat D.A."/>
            <person name="Putnam N.H."/>
            <person name="Rokhsar D.S."/>
        </authorList>
    </citation>
    <scope>NUCLEOTIDE SEQUENCE</scope>
</reference>
<dbReference type="OrthoDB" id="16520at2759"/>
<dbReference type="GO" id="GO:0006508">
    <property type="term" value="P:proteolysis"/>
    <property type="evidence" value="ECO:0000318"/>
    <property type="project" value="GO_Central"/>
</dbReference>
<dbReference type="GO" id="GO:0004177">
    <property type="term" value="F:aminopeptidase activity"/>
    <property type="evidence" value="ECO:0007669"/>
    <property type="project" value="UniProtKB-KW"/>
</dbReference>
<dbReference type="PANTHER" id="PTHR11731">
    <property type="entry name" value="PROTEASE FAMILY S9B,C DIPEPTIDYL-PEPTIDASE IV-RELATED"/>
    <property type="match status" value="1"/>
</dbReference>
<evidence type="ECO:0000313" key="7">
    <source>
        <dbReference type="EnsemblMetazoa" id="HelroP168336"/>
    </source>
</evidence>
<dbReference type="RefSeq" id="XP_009012453.1">
    <property type="nucleotide sequence ID" value="XM_009014205.1"/>
</dbReference>
<dbReference type="InParanoid" id="T1F0F9"/>
<dbReference type="KEGG" id="hro:HELRODRAFT_168336"/>
<gene>
    <name evidence="7" type="primary">20202309</name>
    <name evidence="6" type="ORF">HELRODRAFT_168336</name>
</gene>
<keyword evidence="1" id="KW-0378">Hydrolase</keyword>
<sequence length="531" mass="60916">MTEGLYVVQIPIKAWNVGKKNTEVSNTTLQFIHSDACYDNSPSKDSINPVTCPFPHTVKEAVAIAAGKKENGGDDDDGKTIRSNMLCYLYWLLVVLILGLISFTVWLSIQLARRHSEINGWFVLGGEHRKTFEFEDIFNTTFHPKTFHVTWRTLMFIDQKLVVFTCSTSRKMPARKSWIARYLFVLIDSLANVSLVLSLSMFFQQEKYKSSQYMLSGDLKYVVLQYDNIKLRTLHFGEDKQPGHDDIVNKHLQAVVMAPTSSAAAFVYKNNLFIQASPAPRNPARQLTFSGSDGQVYNGVNDWTYENMLKRSSSIWWSPDSKYFCYLSINDSNVTNFKFILRKEGAEADVISIPHPRVIPYGNIPEVTVRLVDTEKLKDEQHQTVLRAPQEFRNIQCLKTSIIYKHSETRDHYVVNVVWKDSTHVAVVWHTRPHNQSITTLYDVVNEATSNSGHPITFLKSSTSYLTIFPKLESDETLWNHLALIEQQDMQDSKVTYLTAGHQDVRDIVGFDADAFEVYAERFVLLRDLYF</sequence>
<dbReference type="STRING" id="6412.T1F0F9"/>
<evidence type="ECO:0000256" key="1">
    <source>
        <dbReference type="ARBA" id="ARBA00022438"/>
    </source>
</evidence>
<dbReference type="eggNOG" id="KOG2100">
    <property type="taxonomic scope" value="Eukaryota"/>
</dbReference>
<reference evidence="8" key="1">
    <citation type="submission" date="2012-12" db="EMBL/GenBank/DDBJ databases">
        <authorList>
            <person name="Hellsten U."/>
            <person name="Grimwood J."/>
            <person name="Chapman J.A."/>
            <person name="Shapiro H."/>
            <person name="Aerts A."/>
            <person name="Otillar R.P."/>
            <person name="Terry A.Y."/>
            <person name="Boore J.L."/>
            <person name="Simakov O."/>
            <person name="Marletaz F."/>
            <person name="Cho S.-J."/>
            <person name="Edsinger-Gonzales E."/>
            <person name="Havlak P."/>
            <person name="Kuo D.-H."/>
            <person name="Larsson T."/>
            <person name="Lv J."/>
            <person name="Arendt D."/>
            <person name="Savage R."/>
            <person name="Osoegawa K."/>
            <person name="de Jong P."/>
            <person name="Lindberg D.R."/>
            <person name="Seaver E.C."/>
            <person name="Weisblat D.A."/>
            <person name="Putnam N.H."/>
            <person name="Grigoriev I.V."/>
            <person name="Rokhsar D.S."/>
        </authorList>
    </citation>
    <scope>NUCLEOTIDE SEQUENCE</scope>
</reference>
<dbReference type="GO" id="GO:0005886">
    <property type="term" value="C:plasma membrane"/>
    <property type="evidence" value="ECO:0000318"/>
    <property type="project" value="GO_Central"/>
</dbReference>
<feature type="transmembrane region" description="Helical" evidence="4">
    <location>
        <begin position="88"/>
        <end position="109"/>
    </location>
</feature>
<dbReference type="Pfam" id="PF00930">
    <property type="entry name" value="DPPIV_N"/>
    <property type="match status" value="1"/>
</dbReference>
<keyword evidence="1" id="KW-0645">Protease</keyword>
<name>T1F0F9_HELRO</name>
<dbReference type="EnsemblMetazoa" id="HelroT168336">
    <property type="protein sequence ID" value="HelroP168336"/>
    <property type="gene ID" value="HelroG168336"/>
</dbReference>
<keyword evidence="2" id="KW-0720">Serine protease</keyword>
<evidence type="ECO:0000256" key="2">
    <source>
        <dbReference type="ARBA" id="ARBA00022825"/>
    </source>
</evidence>
<protein>
    <recommendedName>
        <fullName evidence="5">Dipeptidylpeptidase IV N-terminal domain-containing protein</fullName>
    </recommendedName>
</protein>
<evidence type="ECO:0000256" key="4">
    <source>
        <dbReference type="SAM" id="Phobius"/>
    </source>
</evidence>
<keyword evidence="4" id="KW-0472">Membrane</keyword>
<reference evidence="7" key="3">
    <citation type="submission" date="2015-06" db="UniProtKB">
        <authorList>
            <consortium name="EnsemblMetazoa"/>
        </authorList>
    </citation>
    <scope>IDENTIFICATION</scope>
</reference>
<evidence type="ECO:0000259" key="5">
    <source>
        <dbReference type="Pfam" id="PF00930"/>
    </source>
</evidence>
<dbReference type="EMBL" id="KB095959">
    <property type="protein sequence ID" value="ESO09360.1"/>
    <property type="molecule type" value="Genomic_DNA"/>
</dbReference>
<dbReference type="GO" id="GO:0008239">
    <property type="term" value="F:dipeptidyl-peptidase activity"/>
    <property type="evidence" value="ECO:0000318"/>
    <property type="project" value="GO_Central"/>
</dbReference>
<dbReference type="AlphaFoldDB" id="T1F0F9"/>
<dbReference type="Proteomes" id="UP000015101">
    <property type="component" value="Unassembled WGS sequence"/>
</dbReference>
<keyword evidence="4" id="KW-0812">Transmembrane</keyword>
<dbReference type="GO" id="GO:0008236">
    <property type="term" value="F:serine-type peptidase activity"/>
    <property type="evidence" value="ECO:0007669"/>
    <property type="project" value="UniProtKB-KW"/>
</dbReference>
<dbReference type="SUPFAM" id="SSF82171">
    <property type="entry name" value="DPP6 N-terminal domain-like"/>
    <property type="match status" value="1"/>
</dbReference>
<dbReference type="HOGENOM" id="CLU_513172_0_0_1"/>
<accession>T1F0F9</accession>
<feature type="transmembrane region" description="Helical" evidence="4">
    <location>
        <begin position="179"/>
        <end position="203"/>
    </location>
</feature>
<organism evidence="7 8">
    <name type="scientific">Helobdella robusta</name>
    <name type="common">Californian leech</name>
    <dbReference type="NCBI Taxonomy" id="6412"/>
    <lineage>
        <taxon>Eukaryota</taxon>
        <taxon>Metazoa</taxon>
        <taxon>Spiralia</taxon>
        <taxon>Lophotrochozoa</taxon>
        <taxon>Annelida</taxon>
        <taxon>Clitellata</taxon>
        <taxon>Hirudinea</taxon>
        <taxon>Rhynchobdellida</taxon>
        <taxon>Glossiphoniidae</taxon>
        <taxon>Helobdella</taxon>
    </lineage>
</organism>